<keyword evidence="3" id="KW-1185">Reference proteome</keyword>
<dbReference type="EMBL" id="BPQO01000027">
    <property type="protein sequence ID" value="GJD91464.1"/>
    <property type="molecule type" value="Genomic_DNA"/>
</dbReference>
<proteinExistence type="predicted"/>
<evidence type="ECO:0000313" key="2">
    <source>
        <dbReference type="EMBL" id="GJD91464.1"/>
    </source>
</evidence>
<name>A0AAV4ZTJ0_9HYPH</name>
<organism evidence="2 3">
    <name type="scientific">Methylobacterium hispanicum</name>
    <dbReference type="NCBI Taxonomy" id="270350"/>
    <lineage>
        <taxon>Bacteria</taxon>
        <taxon>Pseudomonadati</taxon>
        <taxon>Pseudomonadota</taxon>
        <taxon>Alphaproteobacteria</taxon>
        <taxon>Hyphomicrobiales</taxon>
        <taxon>Methylobacteriaceae</taxon>
        <taxon>Methylobacterium</taxon>
    </lineage>
</organism>
<accession>A0AAV4ZTJ0</accession>
<gene>
    <name evidence="2" type="ORF">BHAOGJBA_5012</name>
</gene>
<reference evidence="2" key="1">
    <citation type="journal article" date="2016" name="Front. Microbiol.">
        <title>Genome Sequence of the Piezophilic, Mesophilic Sulfate-Reducing Bacterium Desulfovibrio indicus J2T.</title>
        <authorList>
            <person name="Cao J."/>
            <person name="Maignien L."/>
            <person name="Shao Z."/>
            <person name="Alain K."/>
            <person name="Jebbar M."/>
        </authorList>
    </citation>
    <scope>NUCLEOTIDE SEQUENCE</scope>
    <source>
        <strain evidence="2">DSM 16372</strain>
    </source>
</reference>
<evidence type="ECO:0000313" key="3">
    <source>
        <dbReference type="Proteomes" id="UP001055247"/>
    </source>
</evidence>
<feature type="region of interest" description="Disordered" evidence="1">
    <location>
        <begin position="229"/>
        <end position="258"/>
    </location>
</feature>
<dbReference type="Proteomes" id="UP001055247">
    <property type="component" value="Unassembled WGS sequence"/>
</dbReference>
<feature type="compositionally biased region" description="Low complexity" evidence="1">
    <location>
        <begin position="116"/>
        <end position="134"/>
    </location>
</feature>
<feature type="compositionally biased region" description="Polar residues" evidence="1">
    <location>
        <begin position="238"/>
        <end position="251"/>
    </location>
</feature>
<protein>
    <submittedName>
        <fullName evidence="2">Uncharacterized protein</fullName>
    </submittedName>
</protein>
<comment type="caution">
    <text evidence="2">The sequence shown here is derived from an EMBL/GenBank/DDBJ whole genome shotgun (WGS) entry which is preliminary data.</text>
</comment>
<dbReference type="AlphaFoldDB" id="A0AAV4ZTJ0"/>
<sequence length="467" mass="48621">MLNGVGGQHAPQIGAASTAPVYSQAHGWLHTVSLADDPRPRASAGFAETARGVMQSLGLSAASAFASLKGSLTVAGDKLFDLAGKAAHGLVSGLKTLGREAAALFADRGPQAAPSGPRAAHGAPQAAGAGATAQPARAAPRLPVELDALFTNLGIETFGGESFDPRTASVAQMHACTYAQVKASAEGMSDDKLGSFIRNANPASQSSQALARDYSAAVAGAVSARLEGKPPLPLSESGYRTDSSQHYTEMATETRSRGEIARQAVAELKAVLTELMGAPGDAASIRTAADRVPQDMRNQLGVMFAAIDDSGATPEQKAGMRAHAARDMLALRSINPELTVMKPPEGLSGDALTAFAHATPVRNRLEMGAAIQSLINGRGLPEKFAPEVRDLAGELGRDWGETFQTFARAVAEGADPAVVGRARDAGQSKIDSFARNIAPHNAAVEQARRDDLRREYEENLAQAEWMS</sequence>
<evidence type="ECO:0000256" key="1">
    <source>
        <dbReference type="SAM" id="MobiDB-lite"/>
    </source>
</evidence>
<feature type="region of interest" description="Disordered" evidence="1">
    <location>
        <begin position="109"/>
        <end position="134"/>
    </location>
</feature>
<dbReference type="RefSeq" id="WP_066922366.1">
    <property type="nucleotide sequence ID" value="NZ_BPQO01000027.1"/>
</dbReference>
<reference evidence="2" key="2">
    <citation type="submission" date="2021-08" db="EMBL/GenBank/DDBJ databases">
        <authorList>
            <person name="Tani A."/>
            <person name="Ola A."/>
            <person name="Ogura Y."/>
            <person name="Katsura K."/>
            <person name="Hayashi T."/>
        </authorList>
    </citation>
    <scope>NUCLEOTIDE SEQUENCE</scope>
    <source>
        <strain evidence="2">DSM 16372</strain>
    </source>
</reference>